<dbReference type="AlphaFoldDB" id="A0A382LUG9"/>
<dbReference type="EMBL" id="UINC01088818">
    <property type="protein sequence ID" value="SVC39375.1"/>
    <property type="molecule type" value="Genomic_DNA"/>
</dbReference>
<accession>A0A382LUG9</accession>
<dbReference type="PANTHER" id="PTHR43398">
    <property type="entry name" value="DOLICHOL-PHOSPHATE MANNOSYLTRANSFERASE SUBUNIT 1"/>
    <property type="match status" value="1"/>
</dbReference>
<dbReference type="GO" id="GO:0004582">
    <property type="term" value="F:dolichyl-phosphate beta-D-mannosyltransferase activity"/>
    <property type="evidence" value="ECO:0007669"/>
    <property type="project" value="InterPro"/>
</dbReference>
<evidence type="ECO:0008006" key="4">
    <source>
        <dbReference type="Google" id="ProtNLM"/>
    </source>
</evidence>
<evidence type="ECO:0000313" key="3">
    <source>
        <dbReference type="EMBL" id="SVC39375.1"/>
    </source>
</evidence>
<name>A0A382LUG9_9ZZZZ</name>
<dbReference type="GO" id="GO:0009247">
    <property type="term" value="P:glycolipid biosynthetic process"/>
    <property type="evidence" value="ECO:0007669"/>
    <property type="project" value="TreeGrafter"/>
</dbReference>
<gene>
    <name evidence="3" type="ORF">METZ01_LOCUS292229</name>
</gene>
<proteinExistence type="predicted"/>
<reference evidence="3" key="1">
    <citation type="submission" date="2018-05" db="EMBL/GenBank/DDBJ databases">
        <authorList>
            <person name="Lanie J.A."/>
            <person name="Ng W.-L."/>
            <person name="Kazmierczak K.M."/>
            <person name="Andrzejewski T.M."/>
            <person name="Davidsen T.M."/>
            <person name="Wayne K.J."/>
            <person name="Tettelin H."/>
            <person name="Glass J.I."/>
            <person name="Rusch D."/>
            <person name="Podicherti R."/>
            <person name="Tsui H.-C.T."/>
            <person name="Winkler M.E."/>
        </authorList>
    </citation>
    <scope>NUCLEOTIDE SEQUENCE</scope>
</reference>
<dbReference type="GO" id="GO:0016020">
    <property type="term" value="C:membrane"/>
    <property type="evidence" value="ECO:0007669"/>
    <property type="project" value="GOC"/>
</dbReference>
<sequence length="74" mass="8723">KVLESMNLTKIRSAGYSFQIEINFLAWIKGFKISEIPIVFTDRTVGESKMNRSIVIEAFWMVPKLFMKKIFKLY</sequence>
<keyword evidence="2" id="KW-0808">Transferase</keyword>
<dbReference type="PANTHER" id="PTHR43398:SF1">
    <property type="entry name" value="DOLICHOL-PHOSPHATE MANNOSYLTRANSFERASE SUBUNIT 1"/>
    <property type="match status" value="1"/>
</dbReference>
<evidence type="ECO:0000256" key="1">
    <source>
        <dbReference type="ARBA" id="ARBA00022676"/>
    </source>
</evidence>
<dbReference type="InterPro" id="IPR039528">
    <property type="entry name" value="DPM1-like"/>
</dbReference>
<protein>
    <recommendedName>
        <fullName evidence="4">Dolichyl-phosphate beta-D-mannosyltransferase</fullName>
    </recommendedName>
</protein>
<keyword evidence="1" id="KW-0328">Glycosyltransferase</keyword>
<evidence type="ECO:0000256" key="2">
    <source>
        <dbReference type="ARBA" id="ARBA00022679"/>
    </source>
</evidence>
<organism evidence="3">
    <name type="scientific">marine metagenome</name>
    <dbReference type="NCBI Taxonomy" id="408172"/>
    <lineage>
        <taxon>unclassified sequences</taxon>
        <taxon>metagenomes</taxon>
        <taxon>ecological metagenomes</taxon>
    </lineage>
</organism>
<feature type="non-terminal residue" evidence="3">
    <location>
        <position position="1"/>
    </location>
</feature>